<evidence type="ECO:0000256" key="2">
    <source>
        <dbReference type="ARBA" id="ARBA00004818"/>
    </source>
</evidence>
<dbReference type="PANTHER" id="PTHR43434">
    <property type="entry name" value="PHOSPHOGLYCOLATE PHOSPHATASE"/>
    <property type="match status" value="1"/>
</dbReference>
<dbReference type="NCBIfam" id="TIGR01509">
    <property type="entry name" value="HAD-SF-IA-v3"/>
    <property type="match status" value="1"/>
</dbReference>
<dbReference type="EMBL" id="CP015519">
    <property type="protein sequence ID" value="APG27850.1"/>
    <property type="molecule type" value="Genomic_DNA"/>
</dbReference>
<dbReference type="RefSeq" id="WP_072283814.1">
    <property type="nucleotide sequence ID" value="NZ_CP015519.1"/>
</dbReference>
<accession>A0A1L3GPP2</accession>
<comment type="catalytic activity">
    <reaction evidence="1">
        <text>2-phosphoglycolate + H2O = glycolate + phosphate</text>
        <dbReference type="Rhea" id="RHEA:14369"/>
        <dbReference type="ChEBI" id="CHEBI:15377"/>
        <dbReference type="ChEBI" id="CHEBI:29805"/>
        <dbReference type="ChEBI" id="CHEBI:43474"/>
        <dbReference type="ChEBI" id="CHEBI:58033"/>
        <dbReference type="EC" id="3.1.3.18"/>
    </reaction>
</comment>
<evidence type="ECO:0000256" key="1">
    <source>
        <dbReference type="ARBA" id="ARBA00000830"/>
    </source>
</evidence>
<dbReference type="SUPFAM" id="SSF56784">
    <property type="entry name" value="HAD-like"/>
    <property type="match status" value="1"/>
</dbReference>
<comment type="pathway">
    <text evidence="2">Organic acid metabolism; glycolate biosynthesis; glycolate from 2-phosphoglycolate: step 1/1.</text>
</comment>
<dbReference type="GO" id="GO:0008967">
    <property type="term" value="F:phosphoglycolate phosphatase activity"/>
    <property type="evidence" value="ECO:0007669"/>
    <property type="project" value="UniProtKB-EC"/>
</dbReference>
<dbReference type="AlphaFoldDB" id="A0A1L3GPP2"/>
<sequence length="213" mass="23509">MQPDTFLFDLDGTLIDSLPDLTTALNLLLSELSLPPLPRETVAQLVGDGATMLVRRALPEKAFSAQQVQRFLSLYQEHMLDETRLMPGIDDFLMKHQGEKMAVVTNKPYDLTLAIICELGLDAFFCAIIAADGKLPKKPHPQPVLRALRELESSSETAVMIGDHHTDLRAGLAAGVKTCFCAFGYGNDDGLAYDYRAETSSDLLRLFPAENPW</sequence>
<dbReference type="Gene3D" id="1.10.150.240">
    <property type="entry name" value="Putative phosphatase, domain 2"/>
    <property type="match status" value="1"/>
</dbReference>
<evidence type="ECO:0000313" key="5">
    <source>
        <dbReference type="EMBL" id="APG27850.1"/>
    </source>
</evidence>
<dbReference type="Proteomes" id="UP000182517">
    <property type="component" value="Chromosome"/>
</dbReference>
<dbReference type="InterPro" id="IPR023198">
    <property type="entry name" value="PGP-like_dom2"/>
</dbReference>
<dbReference type="NCBIfam" id="TIGR01549">
    <property type="entry name" value="HAD-SF-IA-v1"/>
    <property type="match status" value="1"/>
</dbReference>
<dbReference type="Gene3D" id="3.40.50.1000">
    <property type="entry name" value="HAD superfamily/HAD-like"/>
    <property type="match status" value="1"/>
</dbReference>
<evidence type="ECO:0000256" key="3">
    <source>
        <dbReference type="ARBA" id="ARBA00006171"/>
    </source>
</evidence>
<comment type="similarity">
    <text evidence="3">Belongs to the HAD-like hydrolase superfamily. CbbY/CbbZ/Gph/YieH family.</text>
</comment>
<dbReference type="PANTHER" id="PTHR43434:SF1">
    <property type="entry name" value="PHOSPHOGLYCOLATE PHOSPHATASE"/>
    <property type="match status" value="1"/>
</dbReference>
<dbReference type="SFLD" id="SFLDS00003">
    <property type="entry name" value="Haloacid_Dehalogenase"/>
    <property type="match status" value="1"/>
</dbReference>
<gene>
    <name evidence="5" type="ORF">A7E78_08390</name>
</gene>
<dbReference type="SFLD" id="SFLDG01129">
    <property type="entry name" value="C1.5:_HAD__Beta-PGM__Phosphata"/>
    <property type="match status" value="1"/>
</dbReference>
<dbReference type="OrthoDB" id="9792518at2"/>
<dbReference type="InterPro" id="IPR041492">
    <property type="entry name" value="HAD_2"/>
</dbReference>
<dbReference type="STRING" id="1842532.A7E78_08390"/>
<dbReference type="InterPro" id="IPR023214">
    <property type="entry name" value="HAD_sf"/>
</dbReference>
<dbReference type="GO" id="GO:0006281">
    <property type="term" value="P:DNA repair"/>
    <property type="evidence" value="ECO:0007669"/>
    <property type="project" value="TreeGrafter"/>
</dbReference>
<evidence type="ECO:0000313" key="6">
    <source>
        <dbReference type="Proteomes" id="UP000182517"/>
    </source>
</evidence>
<proteinExistence type="inferred from homology"/>
<dbReference type="Pfam" id="PF13419">
    <property type="entry name" value="HAD_2"/>
    <property type="match status" value="1"/>
</dbReference>
<dbReference type="GO" id="GO:0005829">
    <property type="term" value="C:cytosol"/>
    <property type="evidence" value="ECO:0007669"/>
    <property type="project" value="TreeGrafter"/>
</dbReference>
<dbReference type="InterPro" id="IPR036412">
    <property type="entry name" value="HAD-like_sf"/>
</dbReference>
<dbReference type="InterPro" id="IPR006439">
    <property type="entry name" value="HAD-SF_hydro_IA"/>
</dbReference>
<organism evidence="5 6">
    <name type="scientific">Syntrophotalea acetylenivorans</name>
    <dbReference type="NCBI Taxonomy" id="1842532"/>
    <lineage>
        <taxon>Bacteria</taxon>
        <taxon>Pseudomonadati</taxon>
        <taxon>Thermodesulfobacteriota</taxon>
        <taxon>Desulfuromonadia</taxon>
        <taxon>Desulfuromonadales</taxon>
        <taxon>Syntrophotaleaceae</taxon>
        <taxon>Syntrophotalea</taxon>
    </lineage>
</organism>
<name>A0A1L3GPP2_9BACT</name>
<evidence type="ECO:0000256" key="4">
    <source>
        <dbReference type="ARBA" id="ARBA00013078"/>
    </source>
</evidence>
<dbReference type="KEGG" id="pef:A7E78_08390"/>
<keyword evidence="6" id="KW-1185">Reference proteome</keyword>
<reference evidence="5 6" key="1">
    <citation type="journal article" date="2017" name="Genome Announc.">
        <title>Complete Genome Sequences of Two Acetylene-Fermenting Pelobacter acetylenicus Strains.</title>
        <authorList>
            <person name="Sutton J.M."/>
            <person name="Baesman S.M."/>
            <person name="Fierst J.L."/>
            <person name="Poret-Peterson A.T."/>
            <person name="Oremland R.S."/>
            <person name="Dunlap D.S."/>
            <person name="Akob D.M."/>
        </authorList>
    </citation>
    <scope>NUCLEOTIDE SEQUENCE [LARGE SCALE GENOMIC DNA]</scope>
    <source>
        <strain evidence="5 6">SFB93</strain>
    </source>
</reference>
<dbReference type="EC" id="3.1.3.18" evidence="4"/>
<dbReference type="InterPro" id="IPR050155">
    <property type="entry name" value="HAD-like_hydrolase_sf"/>
</dbReference>
<protein>
    <recommendedName>
        <fullName evidence="4">phosphoglycolate phosphatase</fullName>
        <ecNumber evidence="4">3.1.3.18</ecNumber>
    </recommendedName>
</protein>